<keyword evidence="1" id="KW-0472">Membrane</keyword>
<dbReference type="RefSeq" id="WP_377685818.1">
    <property type="nucleotide sequence ID" value="NZ_JBHMDZ010000013.1"/>
</dbReference>
<evidence type="ECO:0000313" key="3">
    <source>
        <dbReference type="Proteomes" id="UP001243846"/>
    </source>
</evidence>
<evidence type="ECO:0000256" key="1">
    <source>
        <dbReference type="SAM" id="Phobius"/>
    </source>
</evidence>
<feature type="transmembrane region" description="Helical" evidence="1">
    <location>
        <begin position="96"/>
        <end position="117"/>
    </location>
</feature>
<gene>
    <name evidence="2" type="ORF">QWZ10_07120</name>
</gene>
<dbReference type="Proteomes" id="UP001243846">
    <property type="component" value="Unassembled WGS sequence"/>
</dbReference>
<sequence length="118" mass="12770">MSPFGLIETFGLLLFAHMLADYPLQGEFLAKAKNRFAPVPGVPWYQAMAAHSVIHGGMVGLVTGSLWLGLAETVIHAMIDDLKCGNRISYNQDQTLHLLCKLFWLGLMAAGVGGWGAL</sequence>
<keyword evidence="1" id="KW-1133">Transmembrane helix</keyword>
<dbReference type="Pfam" id="PF11750">
    <property type="entry name" value="DUF3307"/>
    <property type="match status" value="1"/>
</dbReference>
<proteinExistence type="predicted"/>
<organism evidence="2 3">
    <name type="scientific">Paracoccus cavernae</name>
    <dbReference type="NCBI Taxonomy" id="1571207"/>
    <lineage>
        <taxon>Bacteria</taxon>
        <taxon>Pseudomonadati</taxon>
        <taxon>Pseudomonadota</taxon>
        <taxon>Alphaproteobacteria</taxon>
        <taxon>Rhodobacterales</taxon>
        <taxon>Paracoccaceae</taxon>
        <taxon>Paracoccus</taxon>
    </lineage>
</organism>
<accession>A0ABT8D8B8</accession>
<evidence type="ECO:0000313" key="2">
    <source>
        <dbReference type="EMBL" id="MDN3711655.1"/>
    </source>
</evidence>
<dbReference type="EMBL" id="JAUFRC010000001">
    <property type="protein sequence ID" value="MDN3711655.1"/>
    <property type="molecule type" value="Genomic_DNA"/>
</dbReference>
<name>A0ABT8D8B8_9RHOB</name>
<reference evidence="3" key="1">
    <citation type="journal article" date="2019" name="Int. J. Syst. Evol. Microbiol.">
        <title>The Global Catalogue of Microorganisms (GCM) 10K type strain sequencing project: providing services to taxonomists for standard genome sequencing and annotation.</title>
        <authorList>
            <consortium name="The Broad Institute Genomics Platform"/>
            <consortium name="The Broad Institute Genome Sequencing Center for Infectious Disease"/>
            <person name="Wu L."/>
            <person name="Ma J."/>
        </authorList>
    </citation>
    <scope>NUCLEOTIDE SEQUENCE [LARGE SCALE GENOMIC DNA]</scope>
    <source>
        <strain evidence="3">CECT 8482</strain>
    </source>
</reference>
<feature type="transmembrane region" description="Helical" evidence="1">
    <location>
        <begin position="44"/>
        <end position="75"/>
    </location>
</feature>
<keyword evidence="3" id="KW-1185">Reference proteome</keyword>
<comment type="caution">
    <text evidence="2">The sequence shown here is derived from an EMBL/GenBank/DDBJ whole genome shotgun (WGS) entry which is preliminary data.</text>
</comment>
<protein>
    <submittedName>
        <fullName evidence="2">DUF3307 domain-containing protein</fullName>
    </submittedName>
</protein>
<keyword evidence="1" id="KW-0812">Transmembrane</keyword>
<dbReference type="InterPro" id="IPR021737">
    <property type="entry name" value="Phage_phiKZ_Orf197"/>
</dbReference>